<evidence type="ECO:0000313" key="2">
    <source>
        <dbReference type="Proteomes" id="UP000199475"/>
    </source>
</evidence>
<dbReference type="SUPFAM" id="SSF52540">
    <property type="entry name" value="P-loop containing nucleoside triphosphate hydrolases"/>
    <property type="match status" value="1"/>
</dbReference>
<dbReference type="Gene3D" id="3.40.50.300">
    <property type="entry name" value="P-loop containing nucleotide triphosphate hydrolases"/>
    <property type="match status" value="1"/>
</dbReference>
<evidence type="ECO:0000313" key="1">
    <source>
        <dbReference type="EMBL" id="SDL35705.1"/>
    </source>
</evidence>
<dbReference type="Proteomes" id="UP000199475">
    <property type="component" value="Unassembled WGS sequence"/>
</dbReference>
<gene>
    <name evidence="1" type="ORF">SAMN04488242_1194</name>
</gene>
<dbReference type="STRING" id="686624.SAMN04488242_1194"/>
<dbReference type="EMBL" id="FNGP01000002">
    <property type="protein sequence ID" value="SDL35705.1"/>
    <property type="molecule type" value="Genomic_DNA"/>
</dbReference>
<dbReference type="InterPro" id="IPR027417">
    <property type="entry name" value="P-loop_NTPase"/>
</dbReference>
<name>A0A1G9JEM7_9ACTN</name>
<evidence type="ECO:0008006" key="3">
    <source>
        <dbReference type="Google" id="ProtNLM"/>
    </source>
</evidence>
<sequence length="396" mass="42787">MTTTESVDLVREITITLERKNRHLSGEPAEGILFEGVEQVPLEPRRLRRAKKSYNARELWNHLKETNGDGYHLVRGTDVEPQPGDFVLARVTTIGQHKRLESHSSRRRHLFHGDEIIVAYGNRYAPDQFLAEVPRNLNYTNLVAAGGMAGRVIDKHASILPATVIEPLGLIADSEGIINMKRLAPARVRPWRDALAEFEALEQRPTVFMVFGSSMNSGKSTTVGCLVNGLSNAGKIVNAGKATGTGAGNDAGLFNDAGADRVMDFTDFGLGSTFKLSFEQVKDMVFSIVATLADDSPDVVVVEIADGIYQGETSSLVNDADFRALTDKVLFACGEALSAAAGTALLREAELPLVAVSGRLTASPLVTSEAREVVDVPIIQTYDLCLPEVALEVLAS</sequence>
<proteinExistence type="predicted"/>
<reference evidence="1 2" key="1">
    <citation type="submission" date="2016-10" db="EMBL/GenBank/DDBJ databases">
        <authorList>
            <person name="de Groot N.N."/>
        </authorList>
    </citation>
    <scope>NUCLEOTIDE SEQUENCE [LARGE SCALE GENOMIC DNA]</scope>
    <source>
        <strain evidence="1 2">CGMCC 1.9159</strain>
    </source>
</reference>
<keyword evidence="2" id="KW-1185">Reference proteome</keyword>
<dbReference type="OrthoDB" id="145933at2"/>
<organism evidence="1 2">
    <name type="scientific">Tessaracoccus oleiagri</name>
    <dbReference type="NCBI Taxonomy" id="686624"/>
    <lineage>
        <taxon>Bacteria</taxon>
        <taxon>Bacillati</taxon>
        <taxon>Actinomycetota</taxon>
        <taxon>Actinomycetes</taxon>
        <taxon>Propionibacteriales</taxon>
        <taxon>Propionibacteriaceae</taxon>
        <taxon>Tessaracoccus</taxon>
    </lineage>
</organism>
<dbReference type="AlphaFoldDB" id="A0A1G9JEM7"/>
<dbReference type="RefSeq" id="WP_093249915.1">
    <property type="nucleotide sequence ID" value="NZ_FNGP01000002.1"/>
</dbReference>
<accession>A0A1G9JEM7</accession>
<protein>
    <recommendedName>
        <fullName evidence="3">DUF1611 domain-containing protein</fullName>
    </recommendedName>
</protein>